<dbReference type="PROSITE" id="PS51318">
    <property type="entry name" value="TAT"/>
    <property type="match status" value="1"/>
</dbReference>
<dbReference type="PROSITE" id="PS01156">
    <property type="entry name" value="TONB_DEPENDENT_REC_2"/>
    <property type="match status" value="1"/>
</dbReference>
<evidence type="ECO:0000256" key="3">
    <source>
        <dbReference type="ARBA" id="ARBA00022452"/>
    </source>
</evidence>
<dbReference type="InterPro" id="IPR010917">
    <property type="entry name" value="TonB_rcpt_CS"/>
</dbReference>
<dbReference type="InterPro" id="IPR036942">
    <property type="entry name" value="Beta-barrel_TonB_sf"/>
</dbReference>
<keyword evidence="4" id="KW-0812">Transmembrane</keyword>
<keyword evidence="6" id="KW-0798">TonB box</keyword>
<sequence length="681" mass="74694">MSQRRGLLKVSAVAGLVSGSLAWPWAHASEPLAADHPVFEPAAINAMYYDSAERQLTAGGELIPTLPGSFSIRGAGGSGHSGIAIIEDRVNLAPAPYSAPYLWQLPDPDTLVASSANAAGSLLYGGSGSFGVLETQSLGLHESPGKSVRLQGNEDKGWGAEGRGLIDADDYKVLLQASHRRQQPWQEPRSAEQGQDDSQTKVLFKIAANSLPGARSRQHTEFKYQYSQQRQFLPGMGLTAADWQLNPELVYGAATQDRLKSRSHRYQLSHRVEPTAGSRVFTELYYHSHHSSQLQMSFAEGAFIQGDVLEQLAALDAAAIGAVSLVDFRRDDDFEAMGIQTQAITQYGRHKVSYSARWHRDKAELAPGLGSWLWQDGLLSDTAQSLSVRIDDKASVWSSAVTAELNWSAVTLELGVGYEDVSLERSSETVPLSAADFSESEWLPTAKLSWRGEALSLFISAGRAWAAASPGNQGQRSQQAWQYELGGRFESGRLKSALSLYQRDFDNLHFDCTANSFCDPALRLNQYNLGEVDVKGAELALNYSLDSGSVNWPMGLKYHYTQAKAQHSGCLMLSGPCLMADKQLPWLPEHALSLHVGLEWDGFKARALGIYRSEVASLTPQVTAKDSMQLDLLLSYDFNSKHQLYFRAEDLLDDAGPLREDDTGLLASVGRRLQLGYRMKF</sequence>
<keyword evidence="2" id="KW-0813">Transport</keyword>
<dbReference type="GO" id="GO:0044718">
    <property type="term" value="P:siderophore transmembrane transport"/>
    <property type="evidence" value="ECO:0007669"/>
    <property type="project" value="TreeGrafter"/>
</dbReference>
<dbReference type="Gene3D" id="2.40.170.20">
    <property type="entry name" value="TonB-dependent receptor, beta-barrel domain"/>
    <property type="match status" value="1"/>
</dbReference>
<feature type="signal peptide" evidence="10">
    <location>
        <begin position="1"/>
        <end position="28"/>
    </location>
</feature>
<keyword evidence="7" id="KW-0472">Membrane</keyword>
<dbReference type="GO" id="GO:0009279">
    <property type="term" value="C:cell outer membrane"/>
    <property type="evidence" value="ECO:0007669"/>
    <property type="project" value="UniProtKB-SubCell"/>
</dbReference>
<feature type="domain" description="TonB-dependent receptor-like beta-barrel" evidence="11">
    <location>
        <begin position="222"/>
        <end position="649"/>
    </location>
</feature>
<reference evidence="12 13" key="1">
    <citation type="submission" date="2018-06" db="EMBL/GenBank/DDBJ databases">
        <authorList>
            <consortium name="Pathogen Informatics"/>
            <person name="Doyle S."/>
        </authorList>
    </citation>
    <scope>NUCLEOTIDE SEQUENCE [LARGE SCALE GENOMIC DNA]</scope>
    <source>
        <strain evidence="12 13">NCTC10738</strain>
    </source>
</reference>
<evidence type="ECO:0000259" key="11">
    <source>
        <dbReference type="Pfam" id="PF00593"/>
    </source>
</evidence>
<accession>A0A380AH99</accession>
<keyword evidence="8" id="KW-0998">Cell outer membrane</keyword>
<dbReference type="EMBL" id="UGYO01000001">
    <property type="protein sequence ID" value="SUI80889.1"/>
    <property type="molecule type" value="Genomic_DNA"/>
</dbReference>
<evidence type="ECO:0000313" key="12">
    <source>
        <dbReference type="EMBL" id="SUI80889.1"/>
    </source>
</evidence>
<evidence type="ECO:0000256" key="10">
    <source>
        <dbReference type="SAM" id="SignalP"/>
    </source>
</evidence>
<feature type="region of interest" description="Disordered" evidence="9">
    <location>
        <begin position="180"/>
        <end position="199"/>
    </location>
</feature>
<evidence type="ECO:0000256" key="9">
    <source>
        <dbReference type="SAM" id="MobiDB-lite"/>
    </source>
</evidence>
<dbReference type="Pfam" id="PF00593">
    <property type="entry name" value="TonB_dep_Rec_b-barrel"/>
    <property type="match status" value="1"/>
</dbReference>
<evidence type="ECO:0000256" key="7">
    <source>
        <dbReference type="ARBA" id="ARBA00023136"/>
    </source>
</evidence>
<dbReference type="AlphaFoldDB" id="A0A380AH99"/>
<dbReference type="InterPro" id="IPR039426">
    <property type="entry name" value="TonB-dep_rcpt-like"/>
</dbReference>
<keyword evidence="13" id="KW-1185">Reference proteome</keyword>
<feature type="chain" id="PRO_5016747098" evidence="10">
    <location>
        <begin position="29"/>
        <end position="681"/>
    </location>
</feature>
<organism evidence="12 13">
    <name type="scientific">Shewanella algae</name>
    <dbReference type="NCBI Taxonomy" id="38313"/>
    <lineage>
        <taxon>Bacteria</taxon>
        <taxon>Pseudomonadati</taxon>
        <taxon>Pseudomonadota</taxon>
        <taxon>Gammaproteobacteria</taxon>
        <taxon>Alteromonadales</taxon>
        <taxon>Shewanellaceae</taxon>
        <taxon>Shewanella</taxon>
    </lineage>
</organism>
<evidence type="ECO:0000313" key="13">
    <source>
        <dbReference type="Proteomes" id="UP000254069"/>
    </source>
</evidence>
<dbReference type="SUPFAM" id="SSF56935">
    <property type="entry name" value="Porins"/>
    <property type="match status" value="1"/>
</dbReference>
<comment type="subcellular location">
    <subcellularLocation>
        <location evidence="1">Cell outer membrane</location>
        <topology evidence="1">Multi-pass membrane protein</topology>
    </subcellularLocation>
</comment>
<proteinExistence type="predicted"/>
<dbReference type="InterPro" id="IPR000531">
    <property type="entry name" value="Beta-barrel_TonB"/>
</dbReference>
<evidence type="ECO:0000256" key="1">
    <source>
        <dbReference type="ARBA" id="ARBA00004571"/>
    </source>
</evidence>
<name>A0A380AH99_9GAMM</name>
<gene>
    <name evidence="12" type="ORF">NCTC10738_02831</name>
</gene>
<dbReference type="InterPro" id="IPR006311">
    <property type="entry name" value="TAT_signal"/>
</dbReference>
<keyword evidence="12" id="KW-0675">Receptor</keyword>
<evidence type="ECO:0000256" key="4">
    <source>
        <dbReference type="ARBA" id="ARBA00022692"/>
    </source>
</evidence>
<protein>
    <submittedName>
        <fullName evidence="12">Outer membrane receptor for Fe3+-dicitrate</fullName>
    </submittedName>
</protein>
<dbReference type="PANTHER" id="PTHR30069">
    <property type="entry name" value="TONB-DEPENDENT OUTER MEMBRANE RECEPTOR"/>
    <property type="match status" value="1"/>
</dbReference>
<dbReference type="RefSeq" id="WP_115389927.1">
    <property type="nucleotide sequence ID" value="NZ_JADZHC010000062.1"/>
</dbReference>
<evidence type="ECO:0000256" key="5">
    <source>
        <dbReference type="ARBA" id="ARBA00022729"/>
    </source>
</evidence>
<dbReference type="PANTHER" id="PTHR30069:SF53">
    <property type="entry name" value="COLICIN I RECEPTOR-RELATED"/>
    <property type="match status" value="1"/>
</dbReference>
<evidence type="ECO:0000256" key="2">
    <source>
        <dbReference type="ARBA" id="ARBA00022448"/>
    </source>
</evidence>
<keyword evidence="3" id="KW-1134">Transmembrane beta strand</keyword>
<dbReference type="Proteomes" id="UP000254069">
    <property type="component" value="Unassembled WGS sequence"/>
</dbReference>
<keyword evidence="5 10" id="KW-0732">Signal</keyword>
<evidence type="ECO:0000256" key="8">
    <source>
        <dbReference type="ARBA" id="ARBA00023237"/>
    </source>
</evidence>
<dbReference type="GO" id="GO:0015344">
    <property type="term" value="F:siderophore uptake transmembrane transporter activity"/>
    <property type="evidence" value="ECO:0007669"/>
    <property type="project" value="TreeGrafter"/>
</dbReference>
<evidence type="ECO:0000256" key="6">
    <source>
        <dbReference type="ARBA" id="ARBA00023077"/>
    </source>
</evidence>